<sequence>MKVNEKLLNRIREALVDVDHLQEKTMFGGICFMVNDKMCVCIRDDRMMCRVGPENYEACLEKNGCEPMIHGKKQMKGYVFVYEEGYKDRRDFETWIRLALNYNQQLI</sequence>
<protein>
    <submittedName>
        <fullName evidence="2">Transcriptional regulator of competence genes, TfoX/Sxy family</fullName>
    </submittedName>
</protein>
<dbReference type="RefSeq" id="WP_093318470.1">
    <property type="nucleotide sequence ID" value="NZ_FOAF01000001.1"/>
</dbReference>
<accession>A0A1H7IKT4</accession>
<proteinExistence type="predicted"/>
<organism evidence="2 3">
    <name type="scientific">Olivibacter domesticus</name>
    <name type="common">Pseudosphingobacterium domesticum</name>
    <dbReference type="NCBI Taxonomy" id="407022"/>
    <lineage>
        <taxon>Bacteria</taxon>
        <taxon>Pseudomonadati</taxon>
        <taxon>Bacteroidota</taxon>
        <taxon>Sphingobacteriia</taxon>
        <taxon>Sphingobacteriales</taxon>
        <taxon>Sphingobacteriaceae</taxon>
        <taxon>Olivibacter</taxon>
    </lineage>
</organism>
<keyword evidence="3" id="KW-1185">Reference proteome</keyword>
<evidence type="ECO:0000313" key="2">
    <source>
        <dbReference type="EMBL" id="SEK63079.1"/>
    </source>
</evidence>
<gene>
    <name evidence="2" type="ORF">SAMN05661044_00741</name>
</gene>
<dbReference type="STRING" id="407022.SAMN05661044_00741"/>
<dbReference type="Pfam" id="PF04993">
    <property type="entry name" value="TfoX_N"/>
    <property type="match status" value="1"/>
</dbReference>
<evidence type="ECO:0000259" key="1">
    <source>
        <dbReference type="Pfam" id="PF04993"/>
    </source>
</evidence>
<name>A0A1H7IKT4_OLID1</name>
<dbReference type="InterPro" id="IPR007076">
    <property type="entry name" value="TfoX_N"/>
</dbReference>
<dbReference type="AlphaFoldDB" id="A0A1H7IKT4"/>
<dbReference type="SUPFAM" id="SSF159894">
    <property type="entry name" value="YgaC/TfoX-N like"/>
    <property type="match status" value="1"/>
</dbReference>
<dbReference type="EMBL" id="FOAF01000001">
    <property type="protein sequence ID" value="SEK63079.1"/>
    <property type="molecule type" value="Genomic_DNA"/>
</dbReference>
<dbReference type="Gene3D" id="3.30.1460.30">
    <property type="entry name" value="YgaC/TfoX-N like chaperone"/>
    <property type="match status" value="1"/>
</dbReference>
<feature type="domain" description="TfoX N-terminal" evidence="1">
    <location>
        <begin position="14"/>
        <end position="100"/>
    </location>
</feature>
<dbReference type="Proteomes" id="UP000199421">
    <property type="component" value="Unassembled WGS sequence"/>
</dbReference>
<evidence type="ECO:0000313" key="3">
    <source>
        <dbReference type="Proteomes" id="UP000199421"/>
    </source>
</evidence>
<reference evidence="3" key="1">
    <citation type="submission" date="2016-10" db="EMBL/GenBank/DDBJ databases">
        <authorList>
            <person name="Varghese N."/>
            <person name="Submissions S."/>
        </authorList>
    </citation>
    <scope>NUCLEOTIDE SEQUENCE [LARGE SCALE GENOMIC DNA]</scope>
    <source>
        <strain evidence="3">DSM 18733</strain>
    </source>
</reference>
<dbReference type="OrthoDB" id="214902at2"/>